<gene>
    <name evidence="2" type="ORF">FKR81_14705</name>
</gene>
<organism evidence="2 3">
    <name type="scientific">Lentzea tibetensis</name>
    <dbReference type="NCBI Taxonomy" id="2591470"/>
    <lineage>
        <taxon>Bacteria</taxon>
        <taxon>Bacillati</taxon>
        <taxon>Actinomycetota</taxon>
        <taxon>Actinomycetes</taxon>
        <taxon>Pseudonocardiales</taxon>
        <taxon>Pseudonocardiaceae</taxon>
        <taxon>Lentzea</taxon>
    </lineage>
</organism>
<proteinExistence type="predicted"/>
<accession>A0A563EVE0</accession>
<dbReference type="Proteomes" id="UP000316639">
    <property type="component" value="Unassembled WGS sequence"/>
</dbReference>
<feature type="compositionally biased region" description="Basic residues" evidence="1">
    <location>
        <begin position="97"/>
        <end position="107"/>
    </location>
</feature>
<reference evidence="2 3" key="1">
    <citation type="submission" date="2019-07" db="EMBL/GenBank/DDBJ databases">
        <title>Lentzea xizangensis sp. nov., isolated from Qinghai-Tibetan Plateau Soils.</title>
        <authorList>
            <person name="Huang J."/>
        </authorList>
    </citation>
    <scope>NUCLEOTIDE SEQUENCE [LARGE SCALE GENOMIC DNA]</scope>
    <source>
        <strain evidence="2 3">FXJ1.1311</strain>
    </source>
</reference>
<dbReference type="AlphaFoldDB" id="A0A563EVE0"/>
<evidence type="ECO:0000313" key="3">
    <source>
        <dbReference type="Proteomes" id="UP000316639"/>
    </source>
</evidence>
<name>A0A563EVE0_9PSEU</name>
<dbReference type="OrthoDB" id="4949931at2"/>
<sequence length="115" mass="13223">MAKQVSMDRPTSDSVLHRPRDVAKRLGCSEWWIKEQARNRRIPFSWIGGRYLFTDEHVSEIVAIFERRPVELVVPAAHHDQLAQAREVRVTNPTTRLKARAPKRARNARAQSTAA</sequence>
<comment type="caution">
    <text evidence="2">The sequence shown here is derived from an EMBL/GenBank/DDBJ whole genome shotgun (WGS) entry which is preliminary data.</text>
</comment>
<evidence type="ECO:0000256" key="1">
    <source>
        <dbReference type="SAM" id="MobiDB-lite"/>
    </source>
</evidence>
<evidence type="ECO:0000313" key="2">
    <source>
        <dbReference type="EMBL" id="TWP51461.1"/>
    </source>
</evidence>
<protein>
    <submittedName>
        <fullName evidence="2">Helix-turn-helix domain-containing protein</fullName>
    </submittedName>
</protein>
<dbReference type="EMBL" id="VOBR01000008">
    <property type="protein sequence ID" value="TWP51461.1"/>
    <property type="molecule type" value="Genomic_DNA"/>
</dbReference>
<keyword evidence="3" id="KW-1185">Reference proteome</keyword>
<feature type="region of interest" description="Disordered" evidence="1">
    <location>
        <begin position="94"/>
        <end position="115"/>
    </location>
</feature>